<dbReference type="GO" id="GO:0051607">
    <property type="term" value="P:defense response to virus"/>
    <property type="evidence" value="ECO:0007669"/>
    <property type="project" value="UniProtKB-KW"/>
</dbReference>
<keyword evidence="1" id="KW-0547">Nucleotide-binding</keyword>
<dbReference type="SUPFAM" id="SSF52540">
    <property type="entry name" value="P-loop containing nucleoside triphosphate hydrolases"/>
    <property type="match status" value="1"/>
</dbReference>
<dbReference type="InterPro" id="IPR027417">
    <property type="entry name" value="P-loop_NTPase"/>
</dbReference>
<feature type="domain" description="DEAD/DEAH-box helicase" evidence="6">
    <location>
        <begin position="32"/>
        <end position="205"/>
    </location>
</feature>
<comment type="caution">
    <text evidence="8">The sequence shown here is derived from an EMBL/GenBank/DDBJ whole genome shotgun (WGS) entry which is preliminary data.</text>
</comment>
<keyword evidence="5" id="KW-0051">Antiviral defense</keyword>
<evidence type="ECO:0000259" key="6">
    <source>
        <dbReference type="Pfam" id="PF00270"/>
    </source>
</evidence>
<dbReference type="EMBL" id="DRYK01000016">
    <property type="protein sequence ID" value="HHP67335.1"/>
    <property type="molecule type" value="Genomic_DNA"/>
</dbReference>
<dbReference type="InterPro" id="IPR006474">
    <property type="entry name" value="Helicase_Cas3_CRISPR-ass_core"/>
</dbReference>
<name>A0A7J3XXP8_9CREN</name>
<dbReference type="Pfam" id="PF00270">
    <property type="entry name" value="DEAD"/>
    <property type="match status" value="1"/>
</dbReference>
<evidence type="ECO:0000256" key="3">
    <source>
        <dbReference type="ARBA" id="ARBA00022806"/>
    </source>
</evidence>
<keyword evidence="3" id="KW-0347">Helicase</keyword>
<organism evidence="8">
    <name type="scientific">Thermogladius calderae</name>
    <dbReference type="NCBI Taxonomy" id="1200300"/>
    <lineage>
        <taxon>Archaea</taxon>
        <taxon>Thermoproteota</taxon>
        <taxon>Thermoprotei</taxon>
        <taxon>Desulfurococcales</taxon>
        <taxon>Desulfurococcaceae</taxon>
        <taxon>Thermogladius</taxon>
    </lineage>
</organism>
<evidence type="ECO:0000259" key="7">
    <source>
        <dbReference type="Pfam" id="PF22590"/>
    </source>
</evidence>
<dbReference type="AlphaFoldDB" id="A0A7J3XXP8"/>
<dbReference type="GO" id="GO:0016787">
    <property type="term" value="F:hydrolase activity"/>
    <property type="evidence" value="ECO:0007669"/>
    <property type="project" value="UniProtKB-KW"/>
</dbReference>
<reference evidence="8" key="1">
    <citation type="journal article" date="2020" name="mSystems">
        <title>Genome- and Community-Level Interaction Insights into Carbon Utilization and Element Cycling Functions of Hydrothermarchaeota in Hydrothermal Sediment.</title>
        <authorList>
            <person name="Zhou Z."/>
            <person name="Liu Y."/>
            <person name="Xu W."/>
            <person name="Pan J."/>
            <person name="Luo Z.H."/>
            <person name="Li M."/>
        </authorList>
    </citation>
    <scope>NUCLEOTIDE SEQUENCE [LARGE SCALE GENOMIC DNA]</scope>
    <source>
        <strain evidence="8">SpSt-110</strain>
    </source>
</reference>
<dbReference type="GO" id="GO:0004386">
    <property type="term" value="F:helicase activity"/>
    <property type="evidence" value="ECO:0007669"/>
    <property type="project" value="UniProtKB-KW"/>
</dbReference>
<evidence type="ECO:0000313" key="8">
    <source>
        <dbReference type="EMBL" id="HHP67335.1"/>
    </source>
</evidence>
<accession>A0A7J3XXP8</accession>
<dbReference type="Pfam" id="PF22590">
    <property type="entry name" value="Cas3-like_C_2"/>
    <property type="match status" value="1"/>
</dbReference>
<keyword evidence="4" id="KW-0067">ATP-binding</keyword>
<evidence type="ECO:0000256" key="1">
    <source>
        <dbReference type="ARBA" id="ARBA00022741"/>
    </source>
</evidence>
<dbReference type="NCBIfam" id="TIGR01587">
    <property type="entry name" value="cas3_core"/>
    <property type="match status" value="1"/>
</dbReference>
<feature type="domain" description="CRISPR-associated nuclease/helicase Cas3" evidence="7">
    <location>
        <begin position="288"/>
        <end position="383"/>
    </location>
</feature>
<proteinExistence type="predicted"/>
<dbReference type="InterPro" id="IPR011545">
    <property type="entry name" value="DEAD/DEAH_box_helicase_dom"/>
</dbReference>
<sequence>MRSGLRSRGSWGSYRMDSTSREPFLRFYEKLEKDRVSAIVAPTSYGKTVFSPFMLKMAREAGLSYGLIHVVPFRALVKEIYERKFASFKGEFSIGYQSMDYLEGGVDKSPFFLRDLVATTLDSYAWNVFGIPVAEFDKIVREASLGHGYVAGMSIFTSTVVFDEAHVFIGSGTERAVFTMARASMAYLSQMNVPFAIETATMPSTKLSTIVEDLKGIKDLRRLPLVYVCRSSDCGRSAQATSYRNILGDSFHPVADKEWYDQKVFKWRTHLIKDDKLVEEATDICRSKPLLVIRNTIPTAVETYKKLKEKCPQATLIHGWVGAKDREEKISLIKHMLEREEAGAIVATQVIEAGIEAEAHAIITDIAPIENLAQRVGRLCRRSTEGLCREDGVDVYIIEDGAFKGVYEERLVVATLEKLGKYLSNSPESIDWRLLEDPVDGGVRRHSFTKIMEEAHADAGVSYGGRIEREALQQALSLDLPSTSMLKILEGTLRKEPSETTLVKLVPGKDEGNFVVVELGRLLGLLEKKPDIAEKCLGNPGKGELVFRVKTSGGGGYTRVNDIRVNVWEVMSPMDLLRRIHDSISEREVSVRDFYIPLEETCYDRETGAFYNAGVR</sequence>
<gene>
    <name evidence="8" type="primary">cas3</name>
    <name evidence="8" type="ORF">ENM60_00850</name>
</gene>
<protein>
    <submittedName>
        <fullName evidence="8">CRISPR-associated helicase Cas3</fullName>
    </submittedName>
</protein>
<dbReference type="InterPro" id="IPR054712">
    <property type="entry name" value="Cas3-like_dom"/>
</dbReference>
<dbReference type="Gene3D" id="3.40.50.300">
    <property type="entry name" value="P-loop containing nucleotide triphosphate hydrolases"/>
    <property type="match status" value="2"/>
</dbReference>
<dbReference type="GO" id="GO:0003676">
    <property type="term" value="F:nucleic acid binding"/>
    <property type="evidence" value="ECO:0007669"/>
    <property type="project" value="InterPro"/>
</dbReference>
<keyword evidence="2" id="KW-0378">Hydrolase</keyword>
<dbReference type="GO" id="GO:0005524">
    <property type="term" value="F:ATP binding"/>
    <property type="evidence" value="ECO:0007669"/>
    <property type="project" value="UniProtKB-KW"/>
</dbReference>
<evidence type="ECO:0000256" key="4">
    <source>
        <dbReference type="ARBA" id="ARBA00022840"/>
    </source>
</evidence>
<evidence type="ECO:0000256" key="5">
    <source>
        <dbReference type="ARBA" id="ARBA00023118"/>
    </source>
</evidence>
<evidence type="ECO:0000256" key="2">
    <source>
        <dbReference type="ARBA" id="ARBA00022801"/>
    </source>
</evidence>